<reference evidence="1" key="1">
    <citation type="submission" date="2023-03" db="EMBL/GenBank/DDBJ databases">
        <title>Massive genome expansion in bonnet fungi (Mycena s.s.) driven by repeated elements and novel gene families across ecological guilds.</title>
        <authorList>
            <consortium name="Lawrence Berkeley National Laboratory"/>
            <person name="Harder C.B."/>
            <person name="Miyauchi S."/>
            <person name="Viragh M."/>
            <person name="Kuo A."/>
            <person name="Thoen E."/>
            <person name="Andreopoulos B."/>
            <person name="Lu D."/>
            <person name="Skrede I."/>
            <person name="Drula E."/>
            <person name="Henrissat B."/>
            <person name="Morin E."/>
            <person name="Kohler A."/>
            <person name="Barry K."/>
            <person name="LaButti K."/>
            <person name="Morin E."/>
            <person name="Salamov A."/>
            <person name="Lipzen A."/>
            <person name="Mereny Z."/>
            <person name="Hegedus B."/>
            <person name="Baldrian P."/>
            <person name="Stursova M."/>
            <person name="Weitz H."/>
            <person name="Taylor A."/>
            <person name="Grigoriev I.V."/>
            <person name="Nagy L.G."/>
            <person name="Martin F."/>
            <person name="Kauserud H."/>
        </authorList>
    </citation>
    <scope>NUCLEOTIDE SEQUENCE</scope>
    <source>
        <strain evidence="1">CBHHK002</strain>
    </source>
</reference>
<evidence type="ECO:0000313" key="2">
    <source>
        <dbReference type="Proteomes" id="UP001218218"/>
    </source>
</evidence>
<dbReference type="EMBL" id="JARIHO010000009">
    <property type="protein sequence ID" value="KAJ7355807.1"/>
    <property type="molecule type" value="Genomic_DNA"/>
</dbReference>
<gene>
    <name evidence="1" type="ORF">DFH08DRAFT_625201</name>
</gene>
<evidence type="ECO:0008006" key="3">
    <source>
        <dbReference type="Google" id="ProtNLM"/>
    </source>
</evidence>
<sequence>SDVHPTTRVNEALAWCSARLSKCVAALGDLNGRTKSETPVTSRLPRRSADQCLNARGRWILETCEDNRLEILNGTVYEGSSPGVFTSHQPGGEGMVDYALFSTDFLAWLKPGDLQIIPVPREWSDHSIIALHITFP</sequence>
<organism evidence="1 2">
    <name type="scientific">Mycena albidolilacea</name>
    <dbReference type="NCBI Taxonomy" id="1033008"/>
    <lineage>
        <taxon>Eukaryota</taxon>
        <taxon>Fungi</taxon>
        <taxon>Dikarya</taxon>
        <taxon>Basidiomycota</taxon>
        <taxon>Agaricomycotina</taxon>
        <taxon>Agaricomycetes</taxon>
        <taxon>Agaricomycetidae</taxon>
        <taxon>Agaricales</taxon>
        <taxon>Marasmiineae</taxon>
        <taxon>Mycenaceae</taxon>
        <taxon>Mycena</taxon>
    </lineage>
</organism>
<feature type="non-terminal residue" evidence="1">
    <location>
        <position position="1"/>
    </location>
</feature>
<keyword evidence="2" id="KW-1185">Reference proteome</keyword>
<dbReference type="AlphaFoldDB" id="A0AAD7AEX5"/>
<accession>A0AAD7AEX5</accession>
<comment type="caution">
    <text evidence="1">The sequence shown here is derived from an EMBL/GenBank/DDBJ whole genome shotgun (WGS) entry which is preliminary data.</text>
</comment>
<dbReference type="InterPro" id="IPR036691">
    <property type="entry name" value="Endo/exonu/phosph_ase_sf"/>
</dbReference>
<protein>
    <recommendedName>
        <fullName evidence="3">Endonuclease/exonuclease/phosphatase domain-containing protein</fullName>
    </recommendedName>
</protein>
<evidence type="ECO:0000313" key="1">
    <source>
        <dbReference type="EMBL" id="KAJ7355807.1"/>
    </source>
</evidence>
<proteinExistence type="predicted"/>
<dbReference type="SUPFAM" id="SSF56219">
    <property type="entry name" value="DNase I-like"/>
    <property type="match status" value="1"/>
</dbReference>
<dbReference type="Proteomes" id="UP001218218">
    <property type="component" value="Unassembled WGS sequence"/>
</dbReference>
<dbReference type="Gene3D" id="3.60.10.10">
    <property type="entry name" value="Endonuclease/exonuclease/phosphatase"/>
    <property type="match status" value="1"/>
</dbReference>
<feature type="non-terminal residue" evidence="1">
    <location>
        <position position="136"/>
    </location>
</feature>
<name>A0AAD7AEX5_9AGAR</name>